<organism evidence="1 2">
    <name type="scientific">Chelonia mydas</name>
    <name type="common">Green sea-turtle</name>
    <name type="synonym">Chelonia agassizi</name>
    <dbReference type="NCBI Taxonomy" id="8469"/>
    <lineage>
        <taxon>Eukaryota</taxon>
        <taxon>Metazoa</taxon>
        <taxon>Chordata</taxon>
        <taxon>Craniata</taxon>
        <taxon>Vertebrata</taxon>
        <taxon>Euteleostomi</taxon>
        <taxon>Archelosauria</taxon>
        <taxon>Testudinata</taxon>
        <taxon>Testudines</taxon>
        <taxon>Cryptodira</taxon>
        <taxon>Durocryptodira</taxon>
        <taxon>Americhelydia</taxon>
        <taxon>Chelonioidea</taxon>
        <taxon>Cheloniidae</taxon>
        <taxon>Chelonia</taxon>
    </lineage>
</organism>
<dbReference type="Proteomes" id="UP000031443">
    <property type="component" value="Unassembled WGS sequence"/>
</dbReference>
<proteinExistence type="predicted"/>
<evidence type="ECO:0000313" key="1">
    <source>
        <dbReference type="EMBL" id="EMP24675.1"/>
    </source>
</evidence>
<evidence type="ECO:0000313" key="2">
    <source>
        <dbReference type="Proteomes" id="UP000031443"/>
    </source>
</evidence>
<dbReference type="AlphaFoldDB" id="M7APG8"/>
<name>M7APG8_CHEMY</name>
<protein>
    <submittedName>
        <fullName evidence="1">Uncharacterized protein</fullName>
    </submittedName>
</protein>
<dbReference type="EMBL" id="KB598657">
    <property type="protein sequence ID" value="EMP24675.1"/>
    <property type="molecule type" value="Genomic_DNA"/>
</dbReference>
<accession>M7APG8</accession>
<reference evidence="2" key="1">
    <citation type="journal article" date="2013" name="Nat. Genet.">
        <title>The draft genomes of soft-shell turtle and green sea turtle yield insights into the development and evolution of the turtle-specific body plan.</title>
        <authorList>
            <person name="Wang Z."/>
            <person name="Pascual-Anaya J."/>
            <person name="Zadissa A."/>
            <person name="Li W."/>
            <person name="Niimura Y."/>
            <person name="Huang Z."/>
            <person name="Li C."/>
            <person name="White S."/>
            <person name="Xiong Z."/>
            <person name="Fang D."/>
            <person name="Wang B."/>
            <person name="Ming Y."/>
            <person name="Chen Y."/>
            <person name="Zheng Y."/>
            <person name="Kuraku S."/>
            <person name="Pignatelli M."/>
            <person name="Herrero J."/>
            <person name="Beal K."/>
            <person name="Nozawa M."/>
            <person name="Li Q."/>
            <person name="Wang J."/>
            <person name="Zhang H."/>
            <person name="Yu L."/>
            <person name="Shigenobu S."/>
            <person name="Wang J."/>
            <person name="Liu J."/>
            <person name="Flicek P."/>
            <person name="Searle S."/>
            <person name="Wang J."/>
            <person name="Kuratani S."/>
            <person name="Yin Y."/>
            <person name="Aken B."/>
            <person name="Zhang G."/>
            <person name="Irie N."/>
        </authorList>
    </citation>
    <scope>NUCLEOTIDE SEQUENCE [LARGE SCALE GENOMIC DNA]</scope>
</reference>
<sequence>MSLLFGSHVEPGQSEIPQCIAMEMSIWSGSLLTCNCAVQEKLPGNLATEDKTLNYD</sequence>
<gene>
    <name evidence="1" type="ORF">UY3_18222</name>
</gene>
<keyword evidence="2" id="KW-1185">Reference proteome</keyword>